<sequence length="459" mass="50300">MSPLRAEARLLLRSGRNLFAVILLLMLTSAAVWSGLVQMDAQRATIERVEREQTRDLAAVEAAQAGPKGEAGYNAYYAFMLTQDPPPALAFAAIGQRDLQPFVLRIRALGLEAQRYDSENYNAELALPGVFDWAFVLIYLAPLVIIALTHDMVTAEREAGRLRLLLSLPGSGLWRRRTGLRYALVLAALALPLITGAIIAGAPVAGTFGIMLAAALYCAFWFGLALLIGAALRASATAAAAMIGCWIVPTLVIPTLGNAAIAGAIPAGKGIDLTLAQREVVHKGWDIPKEETFEPFFVNHPEWRGKEEFEGRFHWKWYYAMHQVGDETVAQDVADYRGALTARDKWTSRLGLILPGVGTMNVMHRLADTDSTAGFAYQDSIAAYHERLRKFYYPYMFNDKAFTRADFAQIPRYTSRVPGGSLPAGSLVALLLAAALFLWLGARKVTRVSSARDSRPKDD</sequence>
<dbReference type="PANTHER" id="PTHR43471:SF1">
    <property type="entry name" value="ABC TRANSPORTER PERMEASE PROTEIN NOSY-RELATED"/>
    <property type="match status" value="1"/>
</dbReference>
<dbReference type="PANTHER" id="PTHR43471">
    <property type="entry name" value="ABC TRANSPORTER PERMEASE"/>
    <property type="match status" value="1"/>
</dbReference>
<comment type="caution">
    <text evidence="2">The sequence shown here is derived from an EMBL/GenBank/DDBJ whole genome shotgun (WGS) entry which is preliminary data.</text>
</comment>
<feature type="transmembrane region" description="Helical" evidence="1">
    <location>
        <begin position="182"/>
        <end position="202"/>
    </location>
</feature>
<keyword evidence="1" id="KW-0812">Transmembrane</keyword>
<accession>A0A6I4T6V6</accession>
<name>A0A6I4T6V6_9SPHN</name>
<dbReference type="EMBL" id="WTYT01000004">
    <property type="protein sequence ID" value="MXO66209.1"/>
    <property type="molecule type" value="Genomic_DNA"/>
</dbReference>
<gene>
    <name evidence="2" type="ORF">GRI91_10615</name>
</gene>
<dbReference type="Pfam" id="PF12040">
    <property type="entry name" value="DUF3526"/>
    <property type="match status" value="1"/>
</dbReference>
<keyword evidence="1" id="KW-0472">Membrane</keyword>
<evidence type="ECO:0000256" key="1">
    <source>
        <dbReference type="SAM" id="Phobius"/>
    </source>
</evidence>
<reference evidence="2 3" key="1">
    <citation type="submission" date="2019-12" db="EMBL/GenBank/DDBJ databases">
        <title>Genomic-based taxomic classification of the family Erythrobacteraceae.</title>
        <authorList>
            <person name="Xu L."/>
        </authorList>
    </citation>
    <scope>NUCLEOTIDE SEQUENCE [LARGE SCALE GENOMIC DNA]</scope>
    <source>
        <strain evidence="2 3">LMG 29518</strain>
    </source>
</reference>
<dbReference type="OrthoDB" id="6016419at2"/>
<dbReference type="AlphaFoldDB" id="A0A6I4T6V6"/>
<evidence type="ECO:0000313" key="3">
    <source>
        <dbReference type="Proteomes" id="UP000438476"/>
    </source>
</evidence>
<feature type="transmembrane region" description="Helical" evidence="1">
    <location>
        <begin position="239"/>
        <end position="265"/>
    </location>
</feature>
<feature type="transmembrane region" description="Helical" evidence="1">
    <location>
        <begin position="133"/>
        <end position="153"/>
    </location>
</feature>
<feature type="transmembrane region" description="Helical" evidence="1">
    <location>
        <begin position="208"/>
        <end position="232"/>
    </location>
</feature>
<protein>
    <submittedName>
        <fullName evidence="2">DUF3526 domain-containing protein</fullName>
    </submittedName>
</protein>
<keyword evidence="3" id="KW-1185">Reference proteome</keyword>
<organism evidence="2 3">
    <name type="scientific">Altericroceibacterium endophyticum</name>
    <dbReference type="NCBI Taxonomy" id="1808508"/>
    <lineage>
        <taxon>Bacteria</taxon>
        <taxon>Pseudomonadati</taxon>
        <taxon>Pseudomonadota</taxon>
        <taxon>Alphaproteobacteria</taxon>
        <taxon>Sphingomonadales</taxon>
        <taxon>Erythrobacteraceae</taxon>
        <taxon>Altericroceibacterium</taxon>
    </lineage>
</organism>
<dbReference type="RefSeq" id="WP_160736640.1">
    <property type="nucleotide sequence ID" value="NZ_WTYT01000004.1"/>
</dbReference>
<dbReference type="Proteomes" id="UP000438476">
    <property type="component" value="Unassembled WGS sequence"/>
</dbReference>
<feature type="transmembrane region" description="Helical" evidence="1">
    <location>
        <begin position="422"/>
        <end position="442"/>
    </location>
</feature>
<dbReference type="InterPro" id="IPR021913">
    <property type="entry name" value="DUF3526"/>
</dbReference>
<evidence type="ECO:0000313" key="2">
    <source>
        <dbReference type="EMBL" id="MXO66209.1"/>
    </source>
</evidence>
<keyword evidence="1" id="KW-1133">Transmembrane helix</keyword>
<proteinExistence type="predicted"/>